<evidence type="ECO:0000256" key="1">
    <source>
        <dbReference type="ARBA" id="ARBA00008791"/>
    </source>
</evidence>
<dbReference type="Gene3D" id="3.40.50.620">
    <property type="entry name" value="HUPs"/>
    <property type="match status" value="2"/>
</dbReference>
<reference evidence="4 5" key="3">
    <citation type="submission" date="2020-02" db="EMBL/GenBank/DDBJ databases">
        <title>Sequencing the genomes of 1000 actinobacteria strains.</title>
        <authorList>
            <person name="Klenk H.-P."/>
        </authorList>
    </citation>
    <scope>NUCLEOTIDE SEQUENCE [LARGE SCALE GENOMIC DNA]</scope>
    <source>
        <strain evidence="4 5">DSM 45201</strain>
    </source>
</reference>
<protein>
    <submittedName>
        <fullName evidence="4">Nucleotide-binding universal stress UspA family protein</fullName>
    </submittedName>
    <submittedName>
        <fullName evidence="3">Universal stress protein</fullName>
    </submittedName>
</protein>
<comment type="caution">
    <text evidence="4">The sequence shown here is derived from an EMBL/GenBank/DDBJ whole genome shotgun (WGS) entry which is preliminary data.</text>
</comment>
<dbReference type="Proteomes" id="UP000648663">
    <property type="component" value="Unassembled WGS sequence"/>
</dbReference>
<feature type="domain" description="UspA" evidence="2">
    <location>
        <begin position="9"/>
        <end position="142"/>
    </location>
</feature>
<dbReference type="RefSeq" id="WP_166756742.1">
    <property type="nucleotide sequence ID" value="NZ_BAABJU010000003.1"/>
</dbReference>
<evidence type="ECO:0000313" key="6">
    <source>
        <dbReference type="Proteomes" id="UP000648663"/>
    </source>
</evidence>
<dbReference type="SUPFAM" id="SSF52402">
    <property type="entry name" value="Adenine nucleotide alpha hydrolases-like"/>
    <property type="match status" value="1"/>
</dbReference>
<dbReference type="InterPro" id="IPR014729">
    <property type="entry name" value="Rossmann-like_a/b/a_fold"/>
</dbReference>
<evidence type="ECO:0000313" key="3">
    <source>
        <dbReference type="EMBL" id="GGL77001.1"/>
    </source>
</evidence>
<reference evidence="3" key="1">
    <citation type="journal article" date="2014" name="Int. J. Syst. Evol. Microbiol.">
        <title>Complete genome of a new Firmicutes species belonging to the dominant human colonic microbiota ('Ruminococcus bicirculans') reveals two chromosomes and a selective capacity to utilize plant glucans.</title>
        <authorList>
            <consortium name="NISC Comparative Sequencing Program"/>
            <person name="Wegmann U."/>
            <person name="Louis P."/>
            <person name="Goesmann A."/>
            <person name="Henrissat B."/>
            <person name="Duncan S.H."/>
            <person name="Flint H.J."/>
        </authorList>
    </citation>
    <scope>NUCLEOTIDE SEQUENCE</scope>
    <source>
        <strain evidence="3">CGMCC 4.5581</strain>
    </source>
</reference>
<dbReference type="EMBL" id="JAAMPA010000002">
    <property type="protein sequence ID" value="NIH69172.1"/>
    <property type="molecule type" value="Genomic_DNA"/>
</dbReference>
<evidence type="ECO:0000313" key="4">
    <source>
        <dbReference type="EMBL" id="NIH69172.1"/>
    </source>
</evidence>
<evidence type="ECO:0000259" key="2">
    <source>
        <dbReference type="Pfam" id="PF00582"/>
    </source>
</evidence>
<name>A0A846LSC3_9ACTN</name>
<dbReference type="Pfam" id="PF00582">
    <property type="entry name" value="Usp"/>
    <property type="match status" value="1"/>
</dbReference>
<accession>A0A846LSC3</accession>
<evidence type="ECO:0000313" key="5">
    <source>
        <dbReference type="Proteomes" id="UP000552836"/>
    </source>
</evidence>
<dbReference type="Proteomes" id="UP000552836">
    <property type="component" value="Unassembled WGS sequence"/>
</dbReference>
<dbReference type="PANTHER" id="PTHR46268">
    <property type="entry name" value="STRESS RESPONSE PROTEIN NHAX"/>
    <property type="match status" value="1"/>
</dbReference>
<sequence>MDLTGRFPPVVVGVDGSPLAEVAARTGVEIARRRLLPVRLVRAFDWPTRTPTAPAVSRPAGREAARQAASAGLGRLRDVLAGEHPGVRVSAAVVDGPAVTVLVAESLRATLLVLGARGDGRLAEVLGPVRAAVFRRSVSPVLSAAATVRRDGSAPVVVGVDSDDDAATRHLLSAALLEAATRSSDLVVADLRRSTPGDRPAGVDLSVACRGLQSTCPAVRVRLEERAADSPQRLLDAGRDAQLLVVGRGSRDEPLPGPLRSVLAQSVVPVLLVPPAGDVHERGTVRALALPARS</sequence>
<dbReference type="AlphaFoldDB" id="A0A846LSC3"/>
<reference evidence="6" key="2">
    <citation type="journal article" date="2019" name="Int. J. Syst. Evol. Microbiol.">
        <title>The Global Catalogue of Microorganisms (GCM) 10K type strain sequencing project: providing services to taxonomists for standard genome sequencing and annotation.</title>
        <authorList>
            <consortium name="The Broad Institute Genomics Platform"/>
            <consortium name="The Broad Institute Genome Sequencing Center for Infectious Disease"/>
            <person name="Wu L."/>
            <person name="Ma J."/>
        </authorList>
    </citation>
    <scope>NUCLEOTIDE SEQUENCE [LARGE SCALE GENOMIC DNA]</scope>
    <source>
        <strain evidence="6">CGMCC 4.5581</strain>
    </source>
</reference>
<comment type="similarity">
    <text evidence="1">Belongs to the universal stress protein A family.</text>
</comment>
<reference evidence="3" key="4">
    <citation type="submission" date="2024-05" db="EMBL/GenBank/DDBJ databases">
        <authorList>
            <person name="Sun Q."/>
            <person name="Zhou Y."/>
        </authorList>
    </citation>
    <scope>NUCLEOTIDE SEQUENCE</scope>
    <source>
        <strain evidence="3">CGMCC 4.5581</strain>
    </source>
</reference>
<organism evidence="4 5">
    <name type="scientific">Modestobacter marinus</name>
    <dbReference type="NCBI Taxonomy" id="477641"/>
    <lineage>
        <taxon>Bacteria</taxon>
        <taxon>Bacillati</taxon>
        <taxon>Actinomycetota</taxon>
        <taxon>Actinomycetes</taxon>
        <taxon>Geodermatophilales</taxon>
        <taxon>Geodermatophilaceae</taxon>
        <taxon>Modestobacter</taxon>
    </lineage>
</organism>
<dbReference type="PANTHER" id="PTHR46268:SF6">
    <property type="entry name" value="UNIVERSAL STRESS PROTEIN UP12"/>
    <property type="match status" value="1"/>
</dbReference>
<proteinExistence type="inferred from homology"/>
<gene>
    <name evidence="4" type="ORF">FB380_003660</name>
    <name evidence="3" type="ORF">GCM10011589_36270</name>
</gene>
<dbReference type="PRINTS" id="PR01438">
    <property type="entry name" value="UNVRSLSTRESS"/>
</dbReference>
<keyword evidence="6" id="KW-1185">Reference proteome</keyword>
<dbReference type="EMBL" id="BMMI01000007">
    <property type="protein sequence ID" value="GGL77001.1"/>
    <property type="molecule type" value="Genomic_DNA"/>
</dbReference>
<dbReference type="InterPro" id="IPR006015">
    <property type="entry name" value="Universal_stress_UspA"/>
</dbReference>
<dbReference type="InterPro" id="IPR006016">
    <property type="entry name" value="UspA"/>
</dbReference>